<reference evidence="2 3" key="1">
    <citation type="submission" date="2018-05" db="EMBL/GenBank/DDBJ databases">
        <title>Complete Genome Sequence of Methylobacterium sp. 17Sr1-28.</title>
        <authorList>
            <person name="Srinivasan S."/>
        </authorList>
    </citation>
    <scope>NUCLEOTIDE SEQUENCE [LARGE SCALE GENOMIC DNA]</scope>
    <source>
        <strain evidence="2 3">17Sr1-28</strain>
    </source>
</reference>
<proteinExistence type="predicted"/>
<feature type="region of interest" description="Disordered" evidence="1">
    <location>
        <begin position="1"/>
        <end position="60"/>
    </location>
</feature>
<dbReference type="RefSeq" id="WP_109960026.1">
    <property type="nucleotide sequence ID" value="NZ_CP029553.1"/>
</dbReference>
<organism evidence="2 3">
    <name type="scientific">Methylobacterium terrae</name>
    <dbReference type="NCBI Taxonomy" id="2202827"/>
    <lineage>
        <taxon>Bacteria</taxon>
        <taxon>Pseudomonadati</taxon>
        <taxon>Pseudomonadota</taxon>
        <taxon>Alphaproteobacteria</taxon>
        <taxon>Hyphomicrobiales</taxon>
        <taxon>Methylobacteriaceae</taxon>
        <taxon>Methylobacterium</taxon>
    </lineage>
</organism>
<dbReference type="KEGG" id="mtea:DK419_16430"/>
<dbReference type="Proteomes" id="UP000245444">
    <property type="component" value="Chromosome"/>
</dbReference>
<accession>A0A2U8WN66</accession>
<dbReference type="AlphaFoldDB" id="A0A2U8WN66"/>
<protein>
    <submittedName>
        <fullName evidence="2">Uncharacterized protein</fullName>
    </submittedName>
</protein>
<feature type="compositionally biased region" description="Basic and acidic residues" evidence="1">
    <location>
        <begin position="1"/>
        <end position="14"/>
    </location>
</feature>
<feature type="compositionally biased region" description="Basic and acidic residues" evidence="1">
    <location>
        <begin position="49"/>
        <end position="60"/>
    </location>
</feature>
<dbReference type="OrthoDB" id="7961581at2"/>
<gene>
    <name evidence="2" type="ORF">DK419_16430</name>
</gene>
<evidence type="ECO:0000313" key="2">
    <source>
        <dbReference type="EMBL" id="AWN47705.1"/>
    </source>
</evidence>
<evidence type="ECO:0000256" key="1">
    <source>
        <dbReference type="SAM" id="MobiDB-lite"/>
    </source>
</evidence>
<name>A0A2U8WN66_9HYPH</name>
<keyword evidence="3" id="KW-1185">Reference proteome</keyword>
<sequence length="60" mass="6661">MADDPSRDTRRETKISNGPNARPRDETIAQTGPGLPNDSSAPVEIDEEEARRIEDRIRAS</sequence>
<dbReference type="EMBL" id="CP029553">
    <property type="protein sequence ID" value="AWN47705.1"/>
    <property type="molecule type" value="Genomic_DNA"/>
</dbReference>
<evidence type="ECO:0000313" key="3">
    <source>
        <dbReference type="Proteomes" id="UP000245444"/>
    </source>
</evidence>